<feature type="compositionally biased region" description="Basic and acidic residues" evidence="1">
    <location>
        <begin position="1609"/>
        <end position="1618"/>
    </location>
</feature>
<protein>
    <submittedName>
        <fullName evidence="2">Uncharacterized protein</fullName>
    </submittedName>
</protein>
<feature type="compositionally biased region" description="Low complexity" evidence="1">
    <location>
        <begin position="354"/>
        <end position="370"/>
    </location>
</feature>
<feature type="compositionally biased region" description="Basic and acidic residues" evidence="1">
    <location>
        <begin position="204"/>
        <end position="235"/>
    </location>
</feature>
<feature type="region of interest" description="Disordered" evidence="1">
    <location>
        <begin position="145"/>
        <end position="171"/>
    </location>
</feature>
<feature type="compositionally biased region" description="Low complexity" evidence="1">
    <location>
        <begin position="1572"/>
        <end position="1582"/>
    </location>
</feature>
<feature type="compositionally biased region" description="Low complexity" evidence="1">
    <location>
        <begin position="17"/>
        <end position="26"/>
    </location>
</feature>
<dbReference type="VEuPathDB" id="CryptoDB:Cvel_12763"/>
<feature type="compositionally biased region" description="Basic and acidic residues" evidence="1">
    <location>
        <begin position="1297"/>
        <end position="1309"/>
    </location>
</feature>
<feature type="region of interest" description="Disordered" evidence="1">
    <location>
        <begin position="797"/>
        <end position="866"/>
    </location>
</feature>
<organism evidence="2">
    <name type="scientific">Chromera velia CCMP2878</name>
    <dbReference type="NCBI Taxonomy" id="1169474"/>
    <lineage>
        <taxon>Eukaryota</taxon>
        <taxon>Sar</taxon>
        <taxon>Alveolata</taxon>
        <taxon>Colpodellida</taxon>
        <taxon>Chromeraceae</taxon>
        <taxon>Chromera</taxon>
    </lineage>
</organism>
<feature type="region of interest" description="Disordered" evidence="1">
    <location>
        <begin position="354"/>
        <end position="463"/>
    </location>
</feature>
<feature type="compositionally biased region" description="Low complexity" evidence="1">
    <location>
        <begin position="1135"/>
        <end position="1152"/>
    </location>
</feature>
<feature type="compositionally biased region" description="Acidic residues" evidence="1">
    <location>
        <begin position="1481"/>
        <end position="1491"/>
    </location>
</feature>
<feature type="compositionally biased region" description="Basic and acidic residues" evidence="1">
    <location>
        <begin position="1520"/>
        <end position="1529"/>
    </location>
</feature>
<feature type="region of interest" description="Disordered" evidence="1">
    <location>
        <begin position="204"/>
        <end position="242"/>
    </location>
</feature>
<feature type="compositionally biased region" description="Polar residues" evidence="1">
    <location>
        <begin position="909"/>
        <end position="921"/>
    </location>
</feature>
<name>A0A0G4IB32_9ALVE</name>
<feature type="region of interest" description="Disordered" evidence="1">
    <location>
        <begin position="971"/>
        <end position="1231"/>
    </location>
</feature>
<proteinExistence type="predicted"/>
<feature type="compositionally biased region" description="Basic and acidic residues" evidence="1">
    <location>
        <begin position="1013"/>
        <end position="1024"/>
    </location>
</feature>
<feature type="compositionally biased region" description="Polar residues" evidence="1">
    <location>
        <begin position="319"/>
        <end position="334"/>
    </location>
</feature>
<feature type="compositionally biased region" description="Polar residues" evidence="1">
    <location>
        <begin position="832"/>
        <end position="865"/>
    </location>
</feature>
<evidence type="ECO:0000313" key="2">
    <source>
        <dbReference type="EMBL" id="CEM54408.1"/>
    </source>
</evidence>
<feature type="region of interest" description="Disordered" evidence="1">
    <location>
        <begin position="1"/>
        <end position="61"/>
    </location>
</feature>
<feature type="compositionally biased region" description="Polar residues" evidence="1">
    <location>
        <begin position="1055"/>
        <end position="1064"/>
    </location>
</feature>
<feature type="compositionally biased region" description="Low complexity" evidence="1">
    <location>
        <begin position="1310"/>
        <end position="1327"/>
    </location>
</feature>
<feature type="compositionally biased region" description="Basic and acidic residues" evidence="1">
    <location>
        <begin position="989"/>
        <end position="1005"/>
    </location>
</feature>
<gene>
    <name evidence="2" type="ORF">Cvel_12763</name>
</gene>
<sequence>METSIPQDKEREQKALPPSSSCCVSSIPQVKGKADIKSTSVGRLPQRHQSQLTPLPSGTKESYKRDLAKLKNECDSFAREVERHVKEDDRDRHQLQLALRAARAETRIALQKASRYRQEVLVLNLLMDHQISELETGLGDSSLSVAALPGGPSDTVGRRGRAGKGGEEETEFPLQTLVGSLEDSLRGEGTEELWGVDGRLKRAEREETRARKEKGRVEKESSEERGEARETEREAQGQSLANSVNKLQKLKRLWNETSESRLKSLQHQLTFFQEISRVQDAHIAASRRLSERGSCGCACQEGCVRVGTIEEDRGKATEETQLGRQNLVQETSLPSHGKQRATNAAVDVFPLTSSPVKLVPPSSSSCSDPPQDWKGKRPTRPTAESQEPQFDHAAESDAEKENQGAIPFPFRKAQGPPGGPFPSPFEERRDAVAQGQGNGPPRHPASPYSRKKSGGKLSGGPACGAACTGPDADAAMPAPVPPLSVLDLPPRSSLQSVSVSQSFGGLERELRDLCAGSVALSSSFSAAAVVMEAAEGHERERDRKGGQRESLIGDPRSAAVRGGETDREEDRDRRSPRTAGRGPQGGGVVCSSNSVSNSAAFVAQAAWASLAWALAELRLFHLKEKEKKGEPEGGPSSEDIHMIHMIRGESFKEENTEPDGVAMSHLEPAPSSLQQQQHPLFEQAVLEDLASAALSLMEPGRKRVEEPEGGCVALDRIAKSSEQLQSIFSRVLRGAEGGNRCTAAPLGPFAAASVPVQSVKLVESSAQTSTQRLHDGSTQTPTETTYRSVFIQTDREREVHPSCAKLQERSSQTFPMNEEKKKKENERAVDGCTQTTPNTYQEASTQTHTAPLTQSTHPSVPTQTDPDPHFSSVLVAPAVSATTPNHPPVTASRQSEANSHTVSAPLLSTAETETKTGSTAETVAVTMRRSEWRALLSAFETEALRSAETRRDIAAALLMLRRLPFAFLDPEDGGGDGDSRDSPNFNASEAEKGNRERRETGEKDTPTNAAVEKQGRKEGKEEMCFVRSPKSTTGGNSEEQENPETVQGVCPCPSTAPTSAQTPNRPEHRPMITSSTQERERERGGERLEGQRPSTPSAGHCQSLPPRTPSLAGSKEKENNVCPSTHSSAPLTRQTAPPNTSSSVSATVPSSVCNTFRQTQTPQPPCDQIKENMSGSQNKEAQNSGVSQLSPLKQQTRREKEIEEDTKQQQEQRKREAENGPALPLSTFQSPQQKMIFQTSVRTLRLNETFNQSASSLAGSSSSTSVLSRGNRLAGGLTNEGKGWRGNEAAICQKITSEREQDSEIHSREPVSGFSPSPSPSRWRVSSSDQILRPSVVALSGSGTGVSVSVSACTGTDAGECECEAAGREDELSLSPPMLPAEFQIHLHGINPEAVTQSQHLKSIEEVLERPESKGRAQIHSRPSSREAEEGGRLGEGERKRGGRRGRTQRQPFNPHPHPLTSEHNPDPDSESESALCLLQAEEEEESDPLDSLDRRLFSSLGVGGGSVGRPPWSLSMWQADHDQTDRPGQHVSPSPSPIQRPKSLRLSPLAAPDGQNSRGGSLSRRLRLSEGEGSSLHSASSWTPGGALSSPLRGETAPGLSRQQRTFRPGERGREATEEQLGGTQPIPERGGKVLGGCLEGVPWQLGERGGDLQTNTPPSGQEDGSESMMRGGRRECGAERKEGGGEMTSESVTSSDFASHRGGTVSAHPDPHRLLSAFAPGPFGRISSCADRTVEGRIVTG</sequence>
<feature type="region of interest" description="Disordered" evidence="1">
    <location>
        <begin position="1297"/>
        <end position="1327"/>
    </location>
</feature>
<feature type="compositionally biased region" description="Basic and acidic residues" evidence="1">
    <location>
        <begin position="817"/>
        <end position="829"/>
    </location>
</feature>
<evidence type="ECO:0000256" key="1">
    <source>
        <dbReference type="SAM" id="MobiDB-lite"/>
    </source>
</evidence>
<feature type="compositionally biased region" description="Polar residues" evidence="1">
    <location>
        <begin position="37"/>
        <end position="60"/>
    </location>
</feature>
<feature type="compositionally biased region" description="Basic and acidic residues" evidence="1">
    <location>
        <begin position="1674"/>
        <end position="1686"/>
    </location>
</feature>
<feature type="compositionally biased region" description="Polar residues" evidence="1">
    <location>
        <begin position="1171"/>
        <end position="1194"/>
    </location>
</feature>
<feature type="region of interest" description="Disordered" evidence="1">
    <location>
        <begin position="882"/>
        <end position="921"/>
    </location>
</feature>
<feature type="compositionally biased region" description="Basic and acidic residues" evidence="1">
    <location>
        <begin position="534"/>
        <end position="547"/>
    </location>
</feature>
<feature type="compositionally biased region" description="Polar residues" evidence="1">
    <location>
        <begin position="1690"/>
        <end position="1699"/>
    </location>
</feature>
<feature type="region of interest" description="Disordered" evidence="1">
    <location>
        <begin position="1408"/>
        <end position="1714"/>
    </location>
</feature>
<feature type="region of interest" description="Disordered" evidence="1">
    <location>
        <begin position="316"/>
        <end position="340"/>
    </location>
</feature>
<feature type="compositionally biased region" description="Polar residues" evidence="1">
    <location>
        <begin position="1121"/>
        <end position="1134"/>
    </location>
</feature>
<feature type="region of interest" description="Disordered" evidence="1">
    <location>
        <begin position="531"/>
        <end position="590"/>
    </location>
</feature>
<feature type="compositionally biased region" description="Basic and acidic residues" evidence="1">
    <location>
        <begin position="1424"/>
        <end position="1440"/>
    </location>
</feature>
<dbReference type="EMBL" id="CDMZ01005786">
    <property type="protein sequence ID" value="CEM54408.1"/>
    <property type="molecule type" value="Genomic_DNA"/>
</dbReference>
<feature type="compositionally biased region" description="Basic and acidic residues" evidence="1">
    <location>
        <begin position="563"/>
        <end position="575"/>
    </location>
</feature>
<feature type="compositionally biased region" description="Basic and acidic residues" evidence="1">
    <location>
        <begin position="389"/>
        <end position="402"/>
    </location>
</feature>
<accession>A0A0G4IB32</accession>
<reference evidence="2" key="1">
    <citation type="submission" date="2014-11" db="EMBL/GenBank/DDBJ databases">
        <authorList>
            <person name="Otto D Thomas"/>
            <person name="Naeem Raeece"/>
        </authorList>
    </citation>
    <scope>NUCLEOTIDE SEQUENCE</scope>
</reference>
<feature type="compositionally biased region" description="Polar residues" evidence="1">
    <location>
        <begin position="891"/>
        <end position="902"/>
    </location>
</feature>
<feature type="compositionally biased region" description="Basic and acidic residues" evidence="1">
    <location>
        <begin position="1077"/>
        <end position="1090"/>
    </location>
</feature>
<feature type="compositionally biased region" description="Basic and acidic residues" evidence="1">
    <location>
        <begin position="1196"/>
        <end position="1218"/>
    </location>
</feature>